<organism evidence="4 5">
    <name type="scientific">Streptomyces zingiberis</name>
    <dbReference type="NCBI Taxonomy" id="2053010"/>
    <lineage>
        <taxon>Bacteria</taxon>
        <taxon>Bacillati</taxon>
        <taxon>Actinomycetota</taxon>
        <taxon>Actinomycetes</taxon>
        <taxon>Kitasatosporales</taxon>
        <taxon>Streptomycetaceae</taxon>
        <taxon>Streptomyces</taxon>
    </lineage>
</organism>
<feature type="domain" description="Peptidoglycan binding-like" evidence="2">
    <location>
        <begin position="47"/>
        <end position="104"/>
    </location>
</feature>
<keyword evidence="5" id="KW-1185">Reference proteome</keyword>
<dbReference type="Proteomes" id="UP000695264">
    <property type="component" value="Unassembled WGS sequence"/>
</dbReference>
<dbReference type="InterPro" id="IPR013230">
    <property type="entry name" value="Peptidase_M15A_C"/>
</dbReference>
<comment type="caution">
    <text evidence="4">The sequence shown here is derived from an EMBL/GenBank/DDBJ whole genome shotgun (WGS) entry which is preliminary data.</text>
</comment>
<feature type="chain" id="PRO_5047032964" evidence="1">
    <location>
        <begin position="33"/>
        <end position="245"/>
    </location>
</feature>
<dbReference type="InterPro" id="IPR036366">
    <property type="entry name" value="PGBDSf"/>
</dbReference>
<dbReference type="SUPFAM" id="SSF47090">
    <property type="entry name" value="PGBD-like"/>
    <property type="match status" value="1"/>
</dbReference>
<dbReference type="InterPro" id="IPR009045">
    <property type="entry name" value="Zn_M74/Hedgehog-like"/>
</dbReference>
<dbReference type="InterPro" id="IPR036365">
    <property type="entry name" value="PGBD-like_sf"/>
</dbReference>
<dbReference type="Gene3D" id="3.30.1380.10">
    <property type="match status" value="1"/>
</dbReference>
<evidence type="ECO:0000259" key="2">
    <source>
        <dbReference type="Pfam" id="PF01471"/>
    </source>
</evidence>
<keyword evidence="1" id="KW-0732">Signal</keyword>
<dbReference type="InterPro" id="IPR002477">
    <property type="entry name" value="Peptidoglycan-bd-like"/>
</dbReference>
<reference evidence="4 5" key="1">
    <citation type="submission" date="2020-03" db="EMBL/GenBank/DDBJ databases">
        <title>WGS of actinomycetes isolated from Thailand.</title>
        <authorList>
            <person name="Thawai C."/>
        </authorList>
    </citation>
    <scope>NUCLEOTIDE SEQUENCE [LARGE SCALE GENOMIC DNA]</scope>
    <source>
        <strain evidence="4 5">PLAI 1-29</strain>
    </source>
</reference>
<proteinExistence type="predicted"/>
<feature type="domain" description="Peptidase M15A C-terminal" evidence="3">
    <location>
        <begin position="117"/>
        <end position="231"/>
    </location>
</feature>
<dbReference type="SUPFAM" id="SSF55166">
    <property type="entry name" value="Hedgehog/DD-peptidase"/>
    <property type="match status" value="1"/>
</dbReference>
<feature type="signal peptide" evidence="1">
    <location>
        <begin position="1"/>
        <end position="32"/>
    </location>
</feature>
<evidence type="ECO:0000259" key="3">
    <source>
        <dbReference type="Pfam" id="PF08291"/>
    </source>
</evidence>
<accession>A0ABX1BWW9</accession>
<dbReference type="RefSeq" id="WP_168101514.1">
    <property type="nucleotide sequence ID" value="NZ_JAATEN010000006.1"/>
</dbReference>
<protein>
    <submittedName>
        <fullName evidence="4">Peptidase M15</fullName>
    </submittedName>
</protein>
<sequence>MIRRTVRSMLAIVMLMAGLTGGALVTAGPAYADGCYTWSRTLSQGASGADVTQLQIRVAGYPGSGGVLAVDGQYGPATEAAVKRFQSAYGLAADGVAGPATFSKIYSLQDDDCTPIHFSYSELNTCNSTWAGGAVSAATAKSNALRTMWKLEALRHALGDQPIRVTSGFRSTACNDAVGGASGSRHLYGDAADLGASPHSLCTLAKAARNHGFNGILGPGYPGHNDHTHVDHRSSRFWSASTCGI</sequence>
<dbReference type="Pfam" id="PF01471">
    <property type="entry name" value="PG_binding_1"/>
    <property type="match status" value="1"/>
</dbReference>
<name>A0ABX1BWW9_9ACTN</name>
<evidence type="ECO:0000313" key="5">
    <source>
        <dbReference type="Proteomes" id="UP000695264"/>
    </source>
</evidence>
<evidence type="ECO:0000256" key="1">
    <source>
        <dbReference type="SAM" id="SignalP"/>
    </source>
</evidence>
<dbReference type="Pfam" id="PF08291">
    <property type="entry name" value="Peptidase_M15_3"/>
    <property type="match status" value="1"/>
</dbReference>
<dbReference type="EMBL" id="JAATEN010000006">
    <property type="protein sequence ID" value="NJQ00913.1"/>
    <property type="molecule type" value="Genomic_DNA"/>
</dbReference>
<dbReference type="Gene3D" id="1.10.101.10">
    <property type="entry name" value="PGBD-like superfamily/PGBD"/>
    <property type="match status" value="1"/>
</dbReference>
<evidence type="ECO:0000313" key="4">
    <source>
        <dbReference type="EMBL" id="NJQ00913.1"/>
    </source>
</evidence>
<gene>
    <name evidence="4" type="ORF">HCK00_10310</name>
</gene>